<dbReference type="Proteomes" id="UP000887579">
    <property type="component" value="Unplaced"/>
</dbReference>
<evidence type="ECO:0000313" key="1">
    <source>
        <dbReference type="Proteomes" id="UP000887579"/>
    </source>
</evidence>
<proteinExistence type="predicted"/>
<organism evidence="1 2">
    <name type="scientific">Panagrolaimus sp. ES5</name>
    <dbReference type="NCBI Taxonomy" id="591445"/>
    <lineage>
        <taxon>Eukaryota</taxon>
        <taxon>Metazoa</taxon>
        <taxon>Ecdysozoa</taxon>
        <taxon>Nematoda</taxon>
        <taxon>Chromadorea</taxon>
        <taxon>Rhabditida</taxon>
        <taxon>Tylenchina</taxon>
        <taxon>Panagrolaimomorpha</taxon>
        <taxon>Panagrolaimoidea</taxon>
        <taxon>Panagrolaimidae</taxon>
        <taxon>Panagrolaimus</taxon>
    </lineage>
</organism>
<evidence type="ECO:0000313" key="2">
    <source>
        <dbReference type="WBParaSite" id="ES5_v2.g20531.t1"/>
    </source>
</evidence>
<protein>
    <submittedName>
        <fullName evidence="2">SRR1-like domain-containing protein</fullName>
    </submittedName>
</protein>
<dbReference type="WBParaSite" id="ES5_v2.g20531.t1">
    <property type="protein sequence ID" value="ES5_v2.g20531.t1"/>
    <property type="gene ID" value="ES5_v2.g20531"/>
</dbReference>
<sequence>MDEDPDSTEISSTINDETDSFSSYDADISSPEEENHNNYFALNHIYNLRSQVLKDDVINVMKLTEENSLEAANQMYEKIVSLLNNKTIIQIQIYGIGVLDGTCQNRGPFQLSIVFSLLNRFKEFFPKITVTCQEPKLVDSEKEYLQSKNVKIFETLKFSSKHFLKALKSTKNIISDPAFICYMIHGAYKIRCIIVGNNPDIFIDSTDLMYSKYSEKLKEFSKLCESKPLKFEKDSVGDTGIGHKTCIYTISKENAEALICKFP</sequence>
<accession>A0AC34FT24</accession>
<name>A0AC34FT24_9BILA</name>
<reference evidence="2" key="1">
    <citation type="submission" date="2022-11" db="UniProtKB">
        <authorList>
            <consortium name="WormBaseParasite"/>
        </authorList>
    </citation>
    <scope>IDENTIFICATION</scope>
</reference>